<dbReference type="EMBL" id="CCKQ01002034">
    <property type="protein sequence ID" value="CDW73130.1"/>
    <property type="molecule type" value="Genomic_DNA"/>
</dbReference>
<dbReference type="Pfam" id="PF01344">
    <property type="entry name" value="Kelch_1"/>
    <property type="match status" value="1"/>
</dbReference>
<feature type="compositionally biased region" description="Basic and acidic residues" evidence="6">
    <location>
        <begin position="772"/>
        <end position="785"/>
    </location>
</feature>
<dbReference type="Gene3D" id="2.120.10.80">
    <property type="entry name" value="Kelch-type beta propeller"/>
    <property type="match status" value="1"/>
</dbReference>
<dbReference type="Pfam" id="PF00097">
    <property type="entry name" value="zf-C3HC4"/>
    <property type="match status" value="1"/>
</dbReference>
<feature type="coiled-coil region" evidence="5">
    <location>
        <begin position="240"/>
        <end position="267"/>
    </location>
</feature>
<proteinExistence type="predicted"/>
<dbReference type="Proteomes" id="UP000039865">
    <property type="component" value="Unassembled WGS sequence"/>
</dbReference>
<feature type="coiled-coil region" evidence="5">
    <location>
        <begin position="168"/>
        <end position="213"/>
    </location>
</feature>
<dbReference type="Pfam" id="PF00643">
    <property type="entry name" value="zf-B_box"/>
    <property type="match status" value="1"/>
</dbReference>
<dbReference type="InterPro" id="IPR017907">
    <property type="entry name" value="Znf_RING_CS"/>
</dbReference>
<evidence type="ECO:0000256" key="5">
    <source>
        <dbReference type="SAM" id="Coils"/>
    </source>
</evidence>
<dbReference type="CDD" id="cd16564">
    <property type="entry name" value="RING-HC_RNF222"/>
    <property type="match status" value="1"/>
</dbReference>
<evidence type="ECO:0000256" key="4">
    <source>
        <dbReference type="PROSITE-ProRule" id="PRU00175"/>
    </source>
</evidence>
<sequence length="1272" mass="144998">MECPSCQKSYDSFSSGDINVIPRILSKCGHSFCHSCIVKLYDGKQVICPLCKSINISDSISNYTKNLALLQILVENQYCSSPLRQTSLGLIEPFEITESQQSSGQSNRVQGFKLDLNSTLQSISLQNKNGYQQCQEHTKPIEAFCWSEKQPLCIDCLLQQPMHKQHDVSNIEKSASRQEESLRQTQDKVQVIKQQIQNQQDSLGQQKNDLDDEESIQVSKFTTFFNELKESIEMRSREAYLEIQSKIESKRREIIEQEQKLKDFLNEMNAVDFQILSVQLGPINSHIEQLMAQMTREQQATEMIDKVSGFMKVIELQQNEGSVQSKFDYKREIQIVQKMVDELHIKHIGPLPIQLPLLQKQESSTLALRKSTSKAYKELTARELAIQRSSKKNASPMKEVFSSRRIVVAQEKQTLALNQSQSQLSNLNNNKIRTSQIKDEKQKPINTAVRERRQSMTARTAAAANQTQKLDKTDIQLRQQRNMHKTPLKKIEEVAAQGIKTGTNFRRNASRAAFDKNISQPATSKASNATNRTLQTVSSVKDVNFEQCLRQTLLAQSNTILASNSQAVLNVNNSRSYLNRLGQKSSTSNIYEDNYASNTSAAQSDLNYRKASANLPLSSTNALNSSITSKMHIIELQNRSVEESEHEENSSFTSILRLAPDGQNIQSIAQVQPHINILIRDETQKSLHSSSSNNQFIVGMGTMQAEQDQDFKMPHPQSAGLRNFSQTKNQRWLDQTAIEQIGVSGNNRNQQNLDSENPSQNSRAKSQAKYPSLREQRNNIKESKRQSAIHQIESEEWLSRQAQIVQSITQARQGSSRRDHSRQSNLAENSMIISINSKIDDSILQNNKTLNNQFIVTEHSSQDKILESTLKEDEYDDMNHNIESDMTSPNNDQSIEQFYQSNHFVSQSYKPTASSLMLARKQLAQKKKQQEKVEENSTHVVGIISNHQNQDDKFFQVEMFDSQNNIQTIGMEVANFKYQLGEKFKVVPDPRQVRNYLLVGGKVNGQFTQQVLQFDSRLQIVEESDIADIPLSFTEAQYFGVQSAVYQTDTNYIPLLCMAYSKQSSDNGDSQEYINVSQLEILSYDFSSNVWDQIPPIPYQLQDISPLADFQFIIHCNSIYILGGQQDGQVLKSVMKFDLYKQEWSRCKDMTYPRINFSAISCGYNGIIVNGGSNGFTAMEYCEAYDHNQDEWHQLPALSIPRMYHTSISIERGDDMNLYVIGGIDFAERLLMNVEIFNLTQLKWMPQVTLNEDNLHNQNKAWYNVNLVKLSL</sequence>
<feature type="domain" description="RING-type" evidence="7">
    <location>
        <begin position="3"/>
        <end position="52"/>
    </location>
</feature>
<accession>A0A077ZV02</accession>
<reference evidence="8 9" key="1">
    <citation type="submission" date="2014-06" db="EMBL/GenBank/DDBJ databases">
        <authorList>
            <person name="Swart Estienne"/>
        </authorList>
    </citation>
    <scope>NUCLEOTIDE SEQUENCE [LARGE SCALE GENOMIC DNA]</scope>
    <source>
        <strain evidence="8 9">130c</strain>
    </source>
</reference>
<dbReference type="PANTHER" id="PTHR46407">
    <property type="entry name" value="OS02G0208700 PROTEIN"/>
    <property type="match status" value="1"/>
</dbReference>
<evidence type="ECO:0000313" key="8">
    <source>
        <dbReference type="EMBL" id="CDW73130.1"/>
    </source>
</evidence>
<keyword evidence="3" id="KW-0862">Zinc</keyword>
<dbReference type="InterPro" id="IPR001841">
    <property type="entry name" value="Znf_RING"/>
</dbReference>
<evidence type="ECO:0000259" key="7">
    <source>
        <dbReference type="PROSITE" id="PS50089"/>
    </source>
</evidence>
<dbReference type="AlphaFoldDB" id="A0A077ZV02"/>
<dbReference type="GO" id="GO:2000762">
    <property type="term" value="P:regulation of phenylpropanoid metabolic process"/>
    <property type="evidence" value="ECO:0007669"/>
    <property type="project" value="InterPro"/>
</dbReference>
<dbReference type="GO" id="GO:0080037">
    <property type="term" value="P:negative regulation of cytokinin-activated signaling pathway"/>
    <property type="evidence" value="ECO:0007669"/>
    <property type="project" value="InterPro"/>
</dbReference>
<evidence type="ECO:0000256" key="2">
    <source>
        <dbReference type="ARBA" id="ARBA00022771"/>
    </source>
</evidence>
<dbReference type="OrthoDB" id="45365at2759"/>
<dbReference type="InterPro" id="IPR000315">
    <property type="entry name" value="Znf_B-box"/>
</dbReference>
<dbReference type="SMART" id="SM00612">
    <property type="entry name" value="Kelch"/>
    <property type="match status" value="2"/>
</dbReference>
<feature type="region of interest" description="Disordered" evidence="6">
    <location>
        <begin position="743"/>
        <end position="787"/>
    </location>
</feature>
<dbReference type="InterPro" id="IPR006652">
    <property type="entry name" value="Kelch_1"/>
</dbReference>
<evidence type="ECO:0000256" key="3">
    <source>
        <dbReference type="ARBA" id="ARBA00022833"/>
    </source>
</evidence>
<dbReference type="PROSITE" id="PS00518">
    <property type="entry name" value="ZF_RING_1"/>
    <property type="match status" value="1"/>
</dbReference>
<dbReference type="SUPFAM" id="SSF57845">
    <property type="entry name" value="B-box zinc-binding domain"/>
    <property type="match status" value="1"/>
</dbReference>
<organism evidence="8 9">
    <name type="scientific">Stylonychia lemnae</name>
    <name type="common">Ciliate</name>
    <dbReference type="NCBI Taxonomy" id="5949"/>
    <lineage>
        <taxon>Eukaryota</taxon>
        <taxon>Sar</taxon>
        <taxon>Alveolata</taxon>
        <taxon>Ciliophora</taxon>
        <taxon>Intramacronucleata</taxon>
        <taxon>Spirotrichea</taxon>
        <taxon>Stichotrichia</taxon>
        <taxon>Sporadotrichida</taxon>
        <taxon>Oxytrichidae</taxon>
        <taxon>Stylonychinae</taxon>
        <taxon>Stylonychia</taxon>
    </lineage>
</organism>
<dbReference type="InterPro" id="IPR013083">
    <property type="entry name" value="Znf_RING/FYVE/PHD"/>
</dbReference>
<dbReference type="PROSITE" id="PS50089">
    <property type="entry name" value="ZF_RING_2"/>
    <property type="match status" value="1"/>
</dbReference>
<dbReference type="SUPFAM" id="SSF57850">
    <property type="entry name" value="RING/U-box"/>
    <property type="match status" value="1"/>
</dbReference>
<feature type="compositionally biased region" description="Polar residues" evidence="6">
    <location>
        <begin position="743"/>
        <end position="765"/>
    </location>
</feature>
<gene>
    <name evidence="8" type="primary">Contig6658.g7125</name>
    <name evidence="8" type="ORF">STYLEM_2102</name>
</gene>
<protein>
    <submittedName>
        <fullName evidence="8">Kelch motif family protein</fullName>
    </submittedName>
</protein>
<dbReference type="SUPFAM" id="SSF117281">
    <property type="entry name" value="Kelch motif"/>
    <property type="match status" value="1"/>
</dbReference>
<name>A0A077ZV02_STYLE</name>
<keyword evidence="5" id="KW-0175">Coiled coil</keyword>
<dbReference type="InterPro" id="IPR018957">
    <property type="entry name" value="Znf_C3HC4_RING-type"/>
</dbReference>
<evidence type="ECO:0000256" key="6">
    <source>
        <dbReference type="SAM" id="MobiDB-lite"/>
    </source>
</evidence>
<keyword evidence="2 4" id="KW-0863">Zinc-finger</keyword>
<dbReference type="GO" id="GO:0008270">
    <property type="term" value="F:zinc ion binding"/>
    <property type="evidence" value="ECO:0007669"/>
    <property type="project" value="UniProtKB-KW"/>
</dbReference>
<dbReference type="CDD" id="cd19769">
    <property type="entry name" value="Bbox2_TRIM16-like"/>
    <property type="match status" value="1"/>
</dbReference>
<evidence type="ECO:0000313" key="9">
    <source>
        <dbReference type="Proteomes" id="UP000039865"/>
    </source>
</evidence>
<evidence type="ECO:0000256" key="1">
    <source>
        <dbReference type="ARBA" id="ARBA00022723"/>
    </source>
</evidence>
<dbReference type="InterPro" id="IPR044595">
    <property type="entry name" value="KMD1-4"/>
</dbReference>
<keyword evidence="1" id="KW-0479">Metal-binding</keyword>
<dbReference type="Gene3D" id="3.30.160.60">
    <property type="entry name" value="Classic Zinc Finger"/>
    <property type="match status" value="1"/>
</dbReference>
<dbReference type="Gene3D" id="3.30.40.10">
    <property type="entry name" value="Zinc/RING finger domain, C3HC4 (zinc finger)"/>
    <property type="match status" value="1"/>
</dbReference>
<dbReference type="SMART" id="SM00336">
    <property type="entry name" value="BBOX"/>
    <property type="match status" value="1"/>
</dbReference>
<dbReference type="PANTHER" id="PTHR46407:SF3">
    <property type="entry name" value="OS02G0208700 PROTEIN"/>
    <property type="match status" value="1"/>
</dbReference>
<keyword evidence="9" id="KW-1185">Reference proteome</keyword>
<dbReference type="InterPro" id="IPR015915">
    <property type="entry name" value="Kelch-typ_b-propeller"/>
</dbReference>
<dbReference type="InParanoid" id="A0A077ZV02"/>
<dbReference type="SMART" id="SM00184">
    <property type="entry name" value="RING"/>
    <property type="match status" value="1"/>
</dbReference>